<proteinExistence type="predicted"/>
<keyword evidence="2" id="KW-1185">Reference proteome</keyword>
<dbReference type="EMBL" id="BMIA01000001">
    <property type="protein sequence ID" value="GGH20431.1"/>
    <property type="molecule type" value="Genomic_DNA"/>
</dbReference>
<dbReference type="RefSeq" id="WP_188927584.1">
    <property type="nucleotide sequence ID" value="NZ_BMIA01000001.1"/>
</dbReference>
<name>A0ABQ1YDA1_9BACT</name>
<gene>
    <name evidence="1" type="ORF">GCM10007423_00840</name>
</gene>
<accession>A0ABQ1YDA1</accession>
<dbReference type="Proteomes" id="UP000600214">
    <property type="component" value="Unassembled WGS sequence"/>
</dbReference>
<protein>
    <submittedName>
        <fullName evidence="1">Uncharacterized protein</fullName>
    </submittedName>
</protein>
<reference evidence="2" key="1">
    <citation type="journal article" date="2019" name="Int. J. Syst. Evol. Microbiol.">
        <title>The Global Catalogue of Microorganisms (GCM) 10K type strain sequencing project: providing services to taxonomists for standard genome sequencing and annotation.</title>
        <authorList>
            <consortium name="The Broad Institute Genomics Platform"/>
            <consortium name="The Broad Institute Genome Sequencing Center for Infectious Disease"/>
            <person name="Wu L."/>
            <person name="Ma J."/>
        </authorList>
    </citation>
    <scope>NUCLEOTIDE SEQUENCE [LARGE SCALE GENOMIC DNA]</scope>
    <source>
        <strain evidence="2">CGMCC 1.15288</strain>
    </source>
</reference>
<comment type="caution">
    <text evidence="1">The sequence shown here is derived from an EMBL/GenBank/DDBJ whole genome shotgun (WGS) entry which is preliminary data.</text>
</comment>
<evidence type="ECO:0000313" key="1">
    <source>
        <dbReference type="EMBL" id="GGH20431.1"/>
    </source>
</evidence>
<organism evidence="1 2">
    <name type="scientific">Dyadobacter endophyticus</name>
    <dbReference type="NCBI Taxonomy" id="1749036"/>
    <lineage>
        <taxon>Bacteria</taxon>
        <taxon>Pseudomonadati</taxon>
        <taxon>Bacteroidota</taxon>
        <taxon>Cytophagia</taxon>
        <taxon>Cytophagales</taxon>
        <taxon>Spirosomataceae</taxon>
        <taxon>Dyadobacter</taxon>
    </lineage>
</organism>
<evidence type="ECO:0000313" key="2">
    <source>
        <dbReference type="Proteomes" id="UP000600214"/>
    </source>
</evidence>
<sequence>MKLEATKTRAEEDFDEYSIEAVEKSLLAKYNVWQQEFKGKIQPIASPNYAWVVYAGIDTLRPQAAFTNRECADQLVLYMQGATGPVHCERSAIKAMNLVIDKYKEQVSFGKMPYEIILDSKGEVFDSWGPSDGIPSIEEPVVMNEKLHALAGTFWGWTGKEAIENAQQLFWSLREKGEI</sequence>